<evidence type="ECO:0000313" key="3">
    <source>
        <dbReference type="EMBL" id="ORY17153.1"/>
    </source>
</evidence>
<keyword evidence="1" id="KW-0175">Coiled coil</keyword>
<sequence length="317" mass="35778">MPGCPRTTSNGNGQGFETVDEEKLGDGIEGLRLEQSTKEKEDTKAMDQTLATSGAQLSISKPGANGAIEVPPKEFSNSVRPPTKLKKGDSMTYAKVTSGTQKARKTFGNDIAARLNRLEFENQRLRSENAELQEKYGKAERENAVLFYENVSQSKKLKGANKKVEKAKVVVVKEEEKAKHAVNDKNHRLASERKMRKERNDALAAFQEQKKISGDLRAQLMVEQSGHPHLRDNGNTEDVTTLVIPVEVEIHRADFIKLNLVFESTQMKVKDQFNQFYEQWKRPEEEKPKSRDRSSRLDLRRGSKLRLASTSTMTAMN</sequence>
<feature type="compositionally biased region" description="Basic and acidic residues" evidence="2">
    <location>
        <begin position="281"/>
        <end position="301"/>
    </location>
</feature>
<dbReference type="AlphaFoldDB" id="A0A1Y2A3Q6"/>
<feature type="coiled-coil region" evidence="1">
    <location>
        <begin position="115"/>
        <end position="177"/>
    </location>
</feature>
<accession>A0A1Y2A3Q6</accession>
<feature type="region of interest" description="Disordered" evidence="2">
    <location>
        <begin position="281"/>
        <end position="317"/>
    </location>
</feature>
<dbReference type="EMBL" id="MCFA01000014">
    <property type="protein sequence ID" value="ORY17153.1"/>
    <property type="molecule type" value="Genomic_DNA"/>
</dbReference>
<protein>
    <submittedName>
        <fullName evidence="3">Uncharacterized protein</fullName>
    </submittedName>
</protein>
<feature type="compositionally biased region" description="Basic and acidic residues" evidence="2">
    <location>
        <begin position="21"/>
        <end position="45"/>
    </location>
</feature>
<name>A0A1Y2A3Q6_9PLEO</name>
<dbReference type="OrthoDB" id="3796753at2759"/>
<feature type="compositionally biased region" description="Polar residues" evidence="2">
    <location>
        <begin position="49"/>
        <end position="59"/>
    </location>
</feature>
<comment type="caution">
    <text evidence="3">The sequence shown here is derived from an EMBL/GenBank/DDBJ whole genome shotgun (WGS) entry which is preliminary data.</text>
</comment>
<proteinExistence type="predicted"/>
<evidence type="ECO:0000313" key="4">
    <source>
        <dbReference type="Proteomes" id="UP000193144"/>
    </source>
</evidence>
<feature type="region of interest" description="Disordered" evidence="2">
    <location>
        <begin position="1"/>
        <end position="87"/>
    </location>
</feature>
<feature type="compositionally biased region" description="Polar residues" evidence="2">
    <location>
        <begin position="308"/>
        <end position="317"/>
    </location>
</feature>
<organism evidence="3 4">
    <name type="scientific">Clohesyomyces aquaticus</name>
    <dbReference type="NCBI Taxonomy" id="1231657"/>
    <lineage>
        <taxon>Eukaryota</taxon>
        <taxon>Fungi</taxon>
        <taxon>Dikarya</taxon>
        <taxon>Ascomycota</taxon>
        <taxon>Pezizomycotina</taxon>
        <taxon>Dothideomycetes</taxon>
        <taxon>Pleosporomycetidae</taxon>
        <taxon>Pleosporales</taxon>
        <taxon>Lindgomycetaceae</taxon>
        <taxon>Clohesyomyces</taxon>
    </lineage>
</organism>
<evidence type="ECO:0000256" key="2">
    <source>
        <dbReference type="SAM" id="MobiDB-lite"/>
    </source>
</evidence>
<reference evidence="3 4" key="1">
    <citation type="submission" date="2016-07" db="EMBL/GenBank/DDBJ databases">
        <title>Pervasive Adenine N6-methylation of Active Genes in Fungi.</title>
        <authorList>
            <consortium name="DOE Joint Genome Institute"/>
            <person name="Mondo S.J."/>
            <person name="Dannebaum R.O."/>
            <person name="Kuo R.C."/>
            <person name="Labutti K."/>
            <person name="Haridas S."/>
            <person name="Kuo A."/>
            <person name="Salamov A."/>
            <person name="Ahrendt S.R."/>
            <person name="Lipzen A."/>
            <person name="Sullivan W."/>
            <person name="Andreopoulos W.B."/>
            <person name="Clum A."/>
            <person name="Lindquist E."/>
            <person name="Daum C."/>
            <person name="Ramamoorthy G.K."/>
            <person name="Gryganskyi A."/>
            <person name="Culley D."/>
            <person name="Magnuson J.K."/>
            <person name="James T.Y."/>
            <person name="O'Malley M.A."/>
            <person name="Stajich J.E."/>
            <person name="Spatafora J.W."/>
            <person name="Visel A."/>
            <person name="Grigoriev I.V."/>
        </authorList>
    </citation>
    <scope>NUCLEOTIDE SEQUENCE [LARGE SCALE GENOMIC DNA]</scope>
    <source>
        <strain evidence="3 4">CBS 115471</strain>
    </source>
</reference>
<dbReference type="Proteomes" id="UP000193144">
    <property type="component" value="Unassembled WGS sequence"/>
</dbReference>
<gene>
    <name evidence="3" type="ORF">BCR34DRAFT_661114</name>
</gene>
<feature type="compositionally biased region" description="Polar residues" evidence="2">
    <location>
        <begin position="1"/>
        <end position="11"/>
    </location>
</feature>
<evidence type="ECO:0000256" key="1">
    <source>
        <dbReference type="SAM" id="Coils"/>
    </source>
</evidence>
<keyword evidence="4" id="KW-1185">Reference proteome</keyword>